<evidence type="ECO:0000256" key="4">
    <source>
        <dbReference type="ARBA" id="ARBA00012669"/>
    </source>
</evidence>
<organism evidence="15 16">
    <name type="scientific">Phocaeicola vulgatus PC510</name>
    <dbReference type="NCBI Taxonomy" id="702446"/>
    <lineage>
        <taxon>Bacteria</taxon>
        <taxon>Pseudomonadati</taxon>
        <taxon>Bacteroidota</taxon>
        <taxon>Bacteroidia</taxon>
        <taxon>Bacteroidales</taxon>
        <taxon>Bacteroidaceae</taxon>
        <taxon>Phocaeicola</taxon>
    </lineage>
</organism>
<dbReference type="InterPro" id="IPR003473">
    <property type="entry name" value="NadA"/>
</dbReference>
<dbReference type="GO" id="GO:0034628">
    <property type="term" value="P:'de novo' NAD+ biosynthetic process from L-aspartate"/>
    <property type="evidence" value="ECO:0007669"/>
    <property type="project" value="TreeGrafter"/>
</dbReference>
<evidence type="ECO:0000256" key="9">
    <source>
        <dbReference type="ARBA" id="ARBA00022723"/>
    </source>
</evidence>
<dbReference type="HAMAP" id="MF_00568">
    <property type="entry name" value="NadA_type2"/>
    <property type="match status" value="1"/>
</dbReference>
<evidence type="ECO:0000256" key="6">
    <source>
        <dbReference type="ARBA" id="ARBA00022490"/>
    </source>
</evidence>
<evidence type="ECO:0000256" key="13">
    <source>
        <dbReference type="ARBA" id="ARBA00073059"/>
    </source>
</evidence>
<dbReference type="Proteomes" id="UP000004563">
    <property type="component" value="Unassembled WGS sequence"/>
</dbReference>
<dbReference type="GO" id="GO:0005829">
    <property type="term" value="C:cytosol"/>
    <property type="evidence" value="ECO:0007669"/>
    <property type="project" value="TreeGrafter"/>
</dbReference>
<feature type="binding site" evidence="14">
    <location>
        <position position="165"/>
    </location>
    <ligand>
        <name>iminosuccinate</name>
        <dbReference type="ChEBI" id="CHEBI:77875"/>
    </ligand>
</feature>
<dbReference type="EC" id="2.5.1.72" evidence="4 14"/>
<dbReference type="SUPFAM" id="SSF142754">
    <property type="entry name" value="NadA-like"/>
    <property type="match status" value="1"/>
</dbReference>
<comment type="catalytic activity">
    <reaction evidence="12">
        <text>iminosuccinate + dihydroxyacetone phosphate = quinolinate + phosphate + 2 H2O + H(+)</text>
        <dbReference type="Rhea" id="RHEA:25888"/>
        <dbReference type="ChEBI" id="CHEBI:15377"/>
        <dbReference type="ChEBI" id="CHEBI:15378"/>
        <dbReference type="ChEBI" id="CHEBI:29959"/>
        <dbReference type="ChEBI" id="CHEBI:43474"/>
        <dbReference type="ChEBI" id="CHEBI:57642"/>
        <dbReference type="ChEBI" id="CHEBI:77875"/>
        <dbReference type="EC" id="2.5.1.72"/>
    </reaction>
    <physiologicalReaction direction="left-to-right" evidence="12">
        <dbReference type="Rhea" id="RHEA:25889"/>
    </physiologicalReaction>
</comment>
<evidence type="ECO:0000256" key="3">
    <source>
        <dbReference type="ARBA" id="ARBA00005065"/>
    </source>
</evidence>
<dbReference type="GO" id="GO:0008987">
    <property type="term" value="F:quinolinate synthetase A activity"/>
    <property type="evidence" value="ECO:0007669"/>
    <property type="project" value="UniProtKB-UniRule"/>
</dbReference>
<comment type="subcellular location">
    <subcellularLocation>
        <location evidence="2 14">Cytoplasm</location>
    </subcellularLocation>
</comment>
<keyword evidence="8 14" id="KW-0808">Transferase</keyword>
<evidence type="ECO:0000256" key="7">
    <source>
        <dbReference type="ARBA" id="ARBA00022642"/>
    </source>
</evidence>
<feature type="binding site" evidence="14">
    <location>
        <position position="77"/>
    </location>
    <ligand>
        <name>iminosuccinate</name>
        <dbReference type="ChEBI" id="CHEBI:77875"/>
    </ligand>
</feature>
<dbReference type="UniPathway" id="UPA00253">
    <property type="reaction ID" value="UER00327"/>
</dbReference>
<evidence type="ECO:0000256" key="5">
    <source>
        <dbReference type="ARBA" id="ARBA00022485"/>
    </source>
</evidence>
<dbReference type="Pfam" id="PF02445">
    <property type="entry name" value="NadA"/>
    <property type="match status" value="1"/>
</dbReference>
<keyword evidence="10 14" id="KW-0408">Iron</keyword>
<evidence type="ECO:0000256" key="1">
    <source>
        <dbReference type="ARBA" id="ARBA00003791"/>
    </source>
</evidence>
<comment type="pathway">
    <text evidence="3 14">Cofactor biosynthesis; NAD(+) biosynthesis; quinolinate from iminoaspartate: step 1/1.</text>
</comment>
<dbReference type="AlphaFoldDB" id="D4VA78"/>
<evidence type="ECO:0000256" key="2">
    <source>
        <dbReference type="ARBA" id="ARBA00004496"/>
    </source>
</evidence>
<keyword evidence="7 14" id="KW-0662">Pyridine nucleotide biosynthesis</keyword>
<name>D4VA78_PHOVU</name>
<comment type="similarity">
    <text evidence="14">Belongs to the quinolinate synthase family. Type 2 subfamily.</text>
</comment>
<dbReference type="PANTHER" id="PTHR30573">
    <property type="entry name" value="QUINOLINATE SYNTHETASE A"/>
    <property type="match status" value="1"/>
</dbReference>
<comment type="function">
    <text evidence="1 14">Catalyzes the condensation of iminoaspartate with dihydroxyacetone phosphate to form quinolinate.</text>
</comment>
<keyword evidence="6 14" id="KW-0963">Cytoplasm</keyword>
<dbReference type="FunFam" id="3.40.50.10800:FF:000001">
    <property type="entry name" value="Quinolinate synthase A"/>
    <property type="match status" value="1"/>
</dbReference>
<proteinExistence type="inferred from homology"/>
<feature type="binding site" evidence="14">
    <location>
        <position position="302"/>
    </location>
    <ligand>
        <name>[4Fe-4S] cluster</name>
        <dbReference type="ChEBI" id="CHEBI:49883"/>
    </ligand>
</feature>
<keyword evidence="11 14" id="KW-0411">Iron-sulfur</keyword>
<keyword evidence="9 14" id="KW-0479">Metal-binding</keyword>
<dbReference type="GO" id="GO:0046872">
    <property type="term" value="F:metal ion binding"/>
    <property type="evidence" value="ECO:0007669"/>
    <property type="project" value="UniProtKB-KW"/>
</dbReference>
<evidence type="ECO:0000313" key="15">
    <source>
        <dbReference type="EMBL" id="EFG17081.1"/>
    </source>
</evidence>
<feature type="binding site" evidence="14">
    <location>
        <begin position="234"/>
        <end position="236"/>
    </location>
    <ligand>
        <name>iminosuccinate</name>
        <dbReference type="ChEBI" id="CHEBI:77875"/>
    </ligand>
</feature>
<feature type="binding site" evidence="14">
    <location>
        <begin position="148"/>
        <end position="150"/>
    </location>
    <ligand>
        <name>iminosuccinate</name>
        <dbReference type="ChEBI" id="CHEBI:77875"/>
    </ligand>
</feature>
<dbReference type="FunFam" id="3.40.50.10800:FF:000003">
    <property type="entry name" value="Quinolinate synthase A"/>
    <property type="match status" value="1"/>
</dbReference>
<dbReference type="NCBIfam" id="TIGR00550">
    <property type="entry name" value="nadA"/>
    <property type="match status" value="1"/>
</dbReference>
<feature type="binding site" evidence="14">
    <location>
        <position position="122"/>
    </location>
    <ligand>
        <name>[4Fe-4S] cluster</name>
        <dbReference type="ChEBI" id="CHEBI:49883"/>
    </ligand>
</feature>
<keyword evidence="5 14" id="KW-0004">4Fe-4S</keyword>
<gene>
    <name evidence="14 15" type="primary">nadA</name>
    <name evidence="15" type="ORF">CUU_0104</name>
</gene>
<feature type="binding site" evidence="14">
    <location>
        <position position="208"/>
    </location>
    <ligand>
        <name>[4Fe-4S] cluster</name>
        <dbReference type="ChEBI" id="CHEBI:49883"/>
    </ligand>
</feature>
<evidence type="ECO:0000256" key="8">
    <source>
        <dbReference type="ARBA" id="ARBA00022679"/>
    </source>
</evidence>
<evidence type="ECO:0000256" key="14">
    <source>
        <dbReference type="HAMAP-Rule" id="MF_00568"/>
    </source>
</evidence>
<dbReference type="GO" id="GO:0051539">
    <property type="term" value="F:4 iron, 4 sulfur cluster binding"/>
    <property type="evidence" value="ECO:0007669"/>
    <property type="project" value="UniProtKB-KW"/>
</dbReference>
<feature type="binding site" evidence="14">
    <location>
        <position position="251"/>
    </location>
    <ligand>
        <name>iminosuccinate</name>
        <dbReference type="ChEBI" id="CHEBI:77875"/>
    </ligand>
</feature>
<accession>D4VA78</accession>
<evidence type="ECO:0000256" key="10">
    <source>
        <dbReference type="ARBA" id="ARBA00023004"/>
    </source>
</evidence>
<protein>
    <recommendedName>
        <fullName evidence="13 14">Quinolinate synthase</fullName>
        <ecNumber evidence="4 14">2.5.1.72</ecNumber>
    </recommendedName>
</protein>
<feature type="binding site" evidence="14">
    <location>
        <position position="60"/>
    </location>
    <ligand>
        <name>iminosuccinate</name>
        <dbReference type="ChEBI" id="CHEBI:77875"/>
    </ligand>
</feature>
<dbReference type="InterPro" id="IPR036094">
    <property type="entry name" value="NadA_sf"/>
</dbReference>
<dbReference type="NCBIfam" id="NF006878">
    <property type="entry name" value="PRK09375.1-2"/>
    <property type="match status" value="1"/>
</dbReference>
<sequence length="350" mass="39145">MHIINTHISFFERRRKNIDIMNKEEWLKKGYVTELVDKTLDLKTEIDKLRKEKNALILGHYYQSGEIQDIADFVGDSLALAQWAAKTDADIIVMCGVHFMGETAKILCPDKKVLVPDLNAGCSLADSCPADEFAKFVQEHPDYTVISYVNTTAAVKAVTDVVVTSTNAKQIVESFPADEKIIFGPDRNLGNYINSITGRNMLLWDGACHVHEQFSVEKILELKKQYPDAAVLVHPECKGAVSKLADKVASTAGLLKYAIASDKKDFIVATESGILHEMRKKCPEKNFIPAPPEDSTCACNECNFMRLNTLEKLYNTLKYEWPEVTVDEAVAEEAVKPIKKMLEISEKLGL</sequence>
<dbReference type="Gene3D" id="3.40.50.10800">
    <property type="entry name" value="NadA-like"/>
    <property type="match status" value="3"/>
</dbReference>
<dbReference type="EMBL" id="ADKO01000081">
    <property type="protein sequence ID" value="EFG17081.1"/>
    <property type="molecule type" value="Genomic_DNA"/>
</dbReference>
<evidence type="ECO:0000256" key="11">
    <source>
        <dbReference type="ARBA" id="ARBA00023014"/>
    </source>
</evidence>
<dbReference type="PANTHER" id="PTHR30573:SF0">
    <property type="entry name" value="QUINOLINATE SYNTHASE, CHLOROPLASTIC"/>
    <property type="match status" value="1"/>
</dbReference>
<evidence type="ECO:0000313" key="16">
    <source>
        <dbReference type="Proteomes" id="UP000004563"/>
    </source>
</evidence>
<reference evidence="15 16" key="1">
    <citation type="journal article" date="2011" name="J. Bacteriol.">
        <title>Draft genome sequence of Bacteroides vulgatus PC510, a strain isolated from human feces.</title>
        <authorList>
            <person name="Cuiv P.O."/>
            <person name="Klaassens E.S."/>
            <person name="Durkin A.S."/>
            <person name="Harkins D.M."/>
            <person name="Foster L."/>
            <person name="McCorrison J."/>
            <person name="Torralba M."/>
            <person name="Nelson K.E."/>
            <person name="Morrison M."/>
        </authorList>
    </citation>
    <scope>NUCLEOTIDE SEQUENCE [LARGE SCALE GENOMIC DNA]</scope>
    <source>
        <strain evidence="15 16">PC510</strain>
    </source>
</reference>
<comment type="cofactor">
    <cofactor evidence="14">
        <name>[4Fe-4S] cluster</name>
        <dbReference type="ChEBI" id="CHEBI:49883"/>
    </cofactor>
    <text evidence="14">Binds 1 [4Fe-4S] cluster per subunit.</text>
</comment>
<evidence type="ECO:0000256" key="12">
    <source>
        <dbReference type="ARBA" id="ARBA00050125"/>
    </source>
</evidence>
<dbReference type="InterPro" id="IPR023066">
    <property type="entry name" value="Quinolinate_synth_type2"/>
</dbReference>